<proteinExistence type="inferred from homology"/>
<gene>
    <name evidence="19" type="ORF">SAMN02927930_01792</name>
</gene>
<dbReference type="FunFam" id="3.30.830.10:FF:000012">
    <property type="entry name" value="Protease 3"/>
    <property type="match status" value="1"/>
</dbReference>
<evidence type="ECO:0000259" key="18">
    <source>
        <dbReference type="Pfam" id="PF22456"/>
    </source>
</evidence>
<dbReference type="InterPro" id="IPR001431">
    <property type="entry name" value="Pept_M16_Zn_BS"/>
</dbReference>
<name>A0A1G6DMI6_9GAMM</name>
<protein>
    <recommendedName>
        <fullName evidence="5">Protease 3</fullName>
        <ecNumber evidence="4">3.4.24.55</ecNumber>
    </recommendedName>
    <alternativeName>
        <fullName evidence="13">Pitrilysin</fullName>
    </alternativeName>
    <alternativeName>
        <fullName evidence="12">Protease III</fullName>
    </alternativeName>
    <alternativeName>
        <fullName evidence="11">Protease pi</fullName>
    </alternativeName>
</protein>
<dbReference type="Pfam" id="PF22456">
    <property type="entry name" value="PqqF-like_C_4"/>
    <property type="match status" value="1"/>
</dbReference>
<evidence type="ECO:0000259" key="17">
    <source>
        <dbReference type="Pfam" id="PF16187"/>
    </source>
</evidence>
<comment type="function">
    <text evidence="2">Endopeptidase that degrades small peptides of less than 7 kDa, such as glucagon and insulin.</text>
</comment>
<evidence type="ECO:0000256" key="10">
    <source>
        <dbReference type="ARBA" id="ARBA00023049"/>
    </source>
</evidence>
<evidence type="ECO:0000256" key="5">
    <source>
        <dbReference type="ARBA" id="ARBA00017565"/>
    </source>
</evidence>
<dbReference type="FunFam" id="3.30.830.10:FF:000005">
    <property type="entry name" value="nardilysin isoform X1"/>
    <property type="match status" value="1"/>
</dbReference>
<evidence type="ECO:0000256" key="14">
    <source>
        <dbReference type="RuleBase" id="RU004447"/>
    </source>
</evidence>
<dbReference type="PROSITE" id="PS00143">
    <property type="entry name" value="INSULINASE"/>
    <property type="match status" value="1"/>
</dbReference>
<keyword evidence="6" id="KW-0645">Protease</keyword>
<dbReference type="Pfam" id="PF05193">
    <property type="entry name" value="Peptidase_M16_C"/>
    <property type="match status" value="1"/>
</dbReference>
<evidence type="ECO:0000313" key="20">
    <source>
        <dbReference type="Proteomes" id="UP000199626"/>
    </source>
</evidence>
<dbReference type="STRING" id="1159017.SAMN02927930_01792"/>
<evidence type="ECO:0000256" key="11">
    <source>
        <dbReference type="ARBA" id="ARBA00029597"/>
    </source>
</evidence>
<dbReference type="GO" id="GO:0046872">
    <property type="term" value="F:metal ion binding"/>
    <property type="evidence" value="ECO:0007669"/>
    <property type="project" value="UniProtKB-KW"/>
</dbReference>
<dbReference type="SUPFAM" id="SSF63411">
    <property type="entry name" value="LuxS/MPP-like metallohydrolase"/>
    <property type="match status" value="4"/>
</dbReference>
<keyword evidence="9" id="KW-0862">Zinc</keyword>
<evidence type="ECO:0000256" key="7">
    <source>
        <dbReference type="ARBA" id="ARBA00022723"/>
    </source>
</evidence>
<comment type="cofactor">
    <cofactor evidence="1">
        <name>Zn(2+)</name>
        <dbReference type="ChEBI" id="CHEBI:29105"/>
    </cofactor>
</comment>
<dbReference type="PANTHER" id="PTHR43690">
    <property type="entry name" value="NARDILYSIN"/>
    <property type="match status" value="1"/>
</dbReference>
<dbReference type="InterPro" id="IPR011249">
    <property type="entry name" value="Metalloenz_LuxS/M16"/>
</dbReference>
<organism evidence="19 20">
    <name type="scientific">Pseudidiomarina indica</name>
    <dbReference type="NCBI Taxonomy" id="1159017"/>
    <lineage>
        <taxon>Bacteria</taxon>
        <taxon>Pseudomonadati</taxon>
        <taxon>Pseudomonadota</taxon>
        <taxon>Gammaproteobacteria</taxon>
        <taxon>Alteromonadales</taxon>
        <taxon>Idiomarinaceae</taxon>
        <taxon>Pseudidiomarina</taxon>
    </lineage>
</organism>
<dbReference type="InterPro" id="IPR050626">
    <property type="entry name" value="Peptidase_M16"/>
</dbReference>
<dbReference type="PANTHER" id="PTHR43690:SF18">
    <property type="entry name" value="INSULIN-DEGRADING ENZYME-RELATED"/>
    <property type="match status" value="1"/>
</dbReference>
<dbReference type="OrthoDB" id="9811314at2"/>
<evidence type="ECO:0000256" key="13">
    <source>
        <dbReference type="ARBA" id="ARBA00033450"/>
    </source>
</evidence>
<evidence type="ECO:0000256" key="1">
    <source>
        <dbReference type="ARBA" id="ARBA00001947"/>
    </source>
</evidence>
<dbReference type="Proteomes" id="UP000199626">
    <property type="component" value="Unassembled WGS sequence"/>
</dbReference>
<dbReference type="Pfam" id="PF00675">
    <property type="entry name" value="Peptidase_M16"/>
    <property type="match status" value="1"/>
</dbReference>
<evidence type="ECO:0000256" key="4">
    <source>
        <dbReference type="ARBA" id="ARBA00012449"/>
    </source>
</evidence>
<evidence type="ECO:0000256" key="8">
    <source>
        <dbReference type="ARBA" id="ARBA00022801"/>
    </source>
</evidence>
<evidence type="ECO:0000313" key="19">
    <source>
        <dbReference type="EMBL" id="SDB46397.1"/>
    </source>
</evidence>
<dbReference type="InterPro" id="IPR032632">
    <property type="entry name" value="Peptidase_M16_M"/>
</dbReference>
<evidence type="ECO:0000259" key="15">
    <source>
        <dbReference type="Pfam" id="PF00675"/>
    </source>
</evidence>
<dbReference type="AlphaFoldDB" id="A0A1G6DMI6"/>
<sequence length="918" mass="105967">MTTDRAGVKTAERVILDDHEITKSPTDKRNYRIIELDNGMRCVLVHEAQAPQASAAVSIAAGHFHDPHNAQGLAHLLEHMLFLGTEQYPDPNGYQKFISAHGGSHNAWTGTEYSNYYFTVDANHFSAALDRFMRFFYEPLFAPQWIEKELQSIESEFQLKRQDELRRLYQVHKATANPKHPFSNFSVGNLTTLIDRPEATLRQQLRQFFERWYCARRMTCVLLGPQSLDELAALARHHASPIRSGCADIWHVDEPLYLPEQLGVQIYMKPLKDARRLIVTFALPGINDDYANKTTSYLAHLIGYEGPHSLFSVLRDKHWINSLSAGGGISGSNFKDFNINMQLTEQGMQYCDDIITEVFSFIQLIREQGIDEWRYHERRISIINAFNFQEPPRASDLAPQLAVNLQHYLAEDVIFGDYRMDGLYCPKVEQFLDCMHPENMRVTLIHKNVPTELREPIYGSDYAIHPLHPDQLKRFLAPPPSSAKLPLPNPYLQHPLEFQPYPDCPAAQPVRHQILPALTCWHLYDIEFKQPKAHLYIGLQLPQVIANSTSFALARLWCELMLDRLNEECYDAEIAGLNFNLYPQQQGMTLHITGPAYAVPQLAQTILTVLQQPTYSSQRWHDLKQRLITSWRQALLHKPLNFLFSQLNVQLQPHTYSVIQLAAELEKISYRQFCEDSTALFEPAQVQLFAHGDIQLDQLSPIFQQLDQWLELNRSLPDIDLMPSLLTDLDHESLVATQHPDHAVIVVLQAWQTEVSQQGLFMLINQLIQPRFFAQLRTEQQLGYLVGTTYLPMQQIPHLLFYVQSSRVDHHHLHQAIDDFFLDIADVLDDIQPTEFEQVRKSLIRQLTDNDTSLRSRSQRLWSAITQQDHDFSRLNRIAEALEQMSLDVFKQHTQQLIETKENRIVLCAKPTRFDTPP</sequence>
<reference evidence="20" key="1">
    <citation type="submission" date="2016-10" db="EMBL/GenBank/DDBJ databases">
        <authorList>
            <person name="Varghese N."/>
            <person name="Submissions S."/>
        </authorList>
    </citation>
    <scope>NUCLEOTIDE SEQUENCE [LARGE SCALE GENOMIC DNA]</scope>
    <source>
        <strain evidence="20">CGMCC 1.10824</strain>
    </source>
</reference>
<evidence type="ECO:0000256" key="3">
    <source>
        <dbReference type="ARBA" id="ARBA00007261"/>
    </source>
</evidence>
<feature type="domain" description="Peptidase M16 N-terminal" evidence="15">
    <location>
        <begin position="42"/>
        <end position="176"/>
    </location>
</feature>
<dbReference type="Gene3D" id="3.30.830.10">
    <property type="entry name" value="Metalloenzyme, LuxS/M16 peptidase-like"/>
    <property type="match status" value="4"/>
</dbReference>
<feature type="domain" description="Peptidase M16 C-terminal" evidence="16">
    <location>
        <begin position="202"/>
        <end position="377"/>
    </location>
</feature>
<dbReference type="InterPro" id="IPR007863">
    <property type="entry name" value="Peptidase_M16_C"/>
</dbReference>
<evidence type="ECO:0000256" key="9">
    <source>
        <dbReference type="ARBA" id="ARBA00022833"/>
    </source>
</evidence>
<evidence type="ECO:0000256" key="6">
    <source>
        <dbReference type="ARBA" id="ARBA00022670"/>
    </source>
</evidence>
<evidence type="ECO:0000256" key="12">
    <source>
        <dbReference type="ARBA" id="ARBA00031184"/>
    </source>
</evidence>
<dbReference type="RefSeq" id="WP_092593719.1">
    <property type="nucleotide sequence ID" value="NZ_FMXN01000011.1"/>
</dbReference>
<dbReference type="InterPro" id="IPR054734">
    <property type="entry name" value="PqqF-like_C_4"/>
</dbReference>
<keyword evidence="20" id="KW-1185">Reference proteome</keyword>
<dbReference type="GO" id="GO:0006508">
    <property type="term" value="P:proteolysis"/>
    <property type="evidence" value="ECO:0007669"/>
    <property type="project" value="UniProtKB-KW"/>
</dbReference>
<evidence type="ECO:0000256" key="2">
    <source>
        <dbReference type="ARBA" id="ARBA00002184"/>
    </source>
</evidence>
<evidence type="ECO:0000259" key="16">
    <source>
        <dbReference type="Pfam" id="PF05193"/>
    </source>
</evidence>
<dbReference type="GO" id="GO:0005737">
    <property type="term" value="C:cytoplasm"/>
    <property type="evidence" value="ECO:0007669"/>
    <property type="project" value="UniProtKB-ARBA"/>
</dbReference>
<comment type="similarity">
    <text evidence="3 14">Belongs to the peptidase M16 family.</text>
</comment>
<keyword evidence="10" id="KW-0482">Metalloprotease</keyword>
<keyword evidence="7" id="KW-0479">Metal-binding</keyword>
<dbReference type="GO" id="GO:0004222">
    <property type="term" value="F:metalloendopeptidase activity"/>
    <property type="evidence" value="ECO:0007669"/>
    <property type="project" value="UniProtKB-EC"/>
</dbReference>
<keyword evidence="8" id="KW-0378">Hydrolase</keyword>
<dbReference type="Pfam" id="PF16187">
    <property type="entry name" value="Peptidase_M16_M"/>
    <property type="match status" value="1"/>
</dbReference>
<dbReference type="InterPro" id="IPR011765">
    <property type="entry name" value="Pept_M16_N"/>
</dbReference>
<feature type="domain" description="Coenzyme PQQ synthesis protein F-like C-terminal lobe" evidence="18">
    <location>
        <begin position="763"/>
        <end position="862"/>
    </location>
</feature>
<dbReference type="EC" id="3.4.24.55" evidence="4"/>
<accession>A0A1G6DMI6</accession>
<dbReference type="EMBL" id="FMXN01000011">
    <property type="protein sequence ID" value="SDB46397.1"/>
    <property type="molecule type" value="Genomic_DNA"/>
</dbReference>
<feature type="domain" description="Peptidase M16 middle/third" evidence="17">
    <location>
        <begin position="386"/>
        <end position="663"/>
    </location>
</feature>